<proteinExistence type="predicted"/>
<dbReference type="HOGENOM" id="CLU_2483335_0_0_1"/>
<feature type="region of interest" description="Disordered" evidence="1">
    <location>
        <begin position="68"/>
        <end position="87"/>
    </location>
</feature>
<name>W7I9Q8_9PEZI</name>
<keyword evidence="3" id="KW-1185">Reference proteome</keyword>
<reference evidence="2 3" key="1">
    <citation type="submission" date="2013-05" db="EMBL/GenBank/DDBJ databases">
        <title>Drechslerella stenobrocha genome reveals carnivorous origination and mechanical trapping mechanism of predatory fungi.</title>
        <authorList>
            <person name="Liu X."/>
            <person name="Zhang W."/>
            <person name="Liu K."/>
        </authorList>
    </citation>
    <scope>NUCLEOTIDE SEQUENCE [LARGE SCALE GENOMIC DNA]</scope>
    <source>
        <strain evidence="2 3">248</strain>
    </source>
</reference>
<feature type="compositionally biased region" description="Polar residues" evidence="1">
    <location>
        <begin position="73"/>
        <end position="87"/>
    </location>
</feature>
<accession>W7I9Q8</accession>
<sequence length="87" mass="9835">MASLSSLPVDVKFMILEILFLHDPTGLLNLTSASSDYHTIYFDHKKYFRRALARDTAILLKGVKRWEEEGQKDQPSPQSQIGVTGRG</sequence>
<gene>
    <name evidence="2" type="ORF">DRE_00137</name>
</gene>
<dbReference type="Proteomes" id="UP000024837">
    <property type="component" value="Unassembled WGS sequence"/>
</dbReference>
<evidence type="ECO:0000256" key="1">
    <source>
        <dbReference type="SAM" id="MobiDB-lite"/>
    </source>
</evidence>
<evidence type="ECO:0000313" key="2">
    <source>
        <dbReference type="EMBL" id="EWC48832.1"/>
    </source>
</evidence>
<dbReference type="AlphaFoldDB" id="W7I9Q8"/>
<protein>
    <submittedName>
        <fullName evidence="2">Uncharacterized protein</fullName>
    </submittedName>
</protein>
<dbReference type="EMBL" id="KI966371">
    <property type="protein sequence ID" value="EWC48832.1"/>
    <property type="molecule type" value="Genomic_DNA"/>
</dbReference>
<organism evidence="2 3">
    <name type="scientific">Drechslerella stenobrocha 248</name>
    <dbReference type="NCBI Taxonomy" id="1043628"/>
    <lineage>
        <taxon>Eukaryota</taxon>
        <taxon>Fungi</taxon>
        <taxon>Dikarya</taxon>
        <taxon>Ascomycota</taxon>
        <taxon>Pezizomycotina</taxon>
        <taxon>Orbiliomycetes</taxon>
        <taxon>Orbiliales</taxon>
        <taxon>Orbiliaceae</taxon>
        <taxon>Drechslerella</taxon>
    </lineage>
</organism>
<evidence type="ECO:0000313" key="3">
    <source>
        <dbReference type="Proteomes" id="UP000024837"/>
    </source>
</evidence>